<dbReference type="EMBL" id="JASCIR010000014">
    <property type="protein sequence ID" value="MDI3388061.1"/>
    <property type="molecule type" value="Genomic_DNA"/>
</dbReference>
<name>A0ABT6RWM3_9ACTN</name>
<accession>A0ABT6RWM3</accession>
<evidence type="ECO:0000313" key="2">
    <source>
        <dbReference type="Proteomes" id="UP001224661"/>
    </source>
</evidence>
<gene>
    <name evidence="1" type="ORF">QIS99_17905</name>
</gene>
<dbReference type="RefSeq" id="WP_282514492.1">
    <property type="nucleotide sequence ID" value="NZ_JASCIR010000014.1"/>
</dbReference>
<reference evidence="1 2" key="1">
    <citation type="submission" date="2023-05" db="EMBL/GenBank/DDBJ databases">
        <title>Draft genome sequence of Streptomyces sp. B-S-A8 isolated from a cave soil in Thailand.</title>
        <authorList>
            <person name="Chamroensaksri N."/>
            <person name="Muangham S."/>
        </authorList>
    </citation>
    <scope>NUCLEOTIDE SEQUENCE [LARGE SCALE GENOMIC DNA]</scope>
    <source>
        <strain evidence="1 2">B-S-A8</strain>
    </source>
</reference>
<sequence>MATRYLLAVAPHPPAEDIGMLPEGGVDAACAAVERLFPGRYAPVADPSAGAVGQMWAGTYGPSVLIVGETAGEARVPQGHGAYGYAFQTAALAVTFEVAALGLGLRRYVALSPESVDFEEGAPLPFEGPFRGAEGVLDTDGLSVAAQRWMFGAQADAPDPAHWIDFAPLHAFGLVREAPGHR</sequence>
<evidence type="ECO:0000313" key="1">
    <source>
        <dbReference type="EMBL" id="MDI3388061.1"/>
    </source>
</evidence>
<comment type="caution">
    <text evidence="1">The sequence shown here is derived from an EMBL/GenBank/DDBJ whole genome shotgun (WGS) entry which is preliminary data.</text>
</comment>
<proteinExistence type="predicted"/>
<protein>
    <submittedName>
        <fullName evidence="1">Uncharacterized protein</fullName>
    </submittedName>
</protein>
<keyword evidence="2" id="KW-1185">Reference proteome</keyword>
<organism evidence="1 2">
    <name type="scientific">Streptomyces solicavernae</name>
    <dbReference type="NCBI Taxonomy" id="3043614"/>
    <lineage>
        <taxon>Bacteria</taxon>
        <taxon>Bacillati</taxon>
        <taxon>Actinomycetota</taxon>
        <taxon>Actinomycetes</taxon>
        <taxon>Kitasatosporales</taxon>
        <taxon>Streptomycetaceae</taxon>
        <taxon>Streptomyces</taxon>
    </lineage>
</organism>
<dbReference type="Proteomes" id="UP001224661">
    <property type="component" value="Unassembled WGS sequence"/>
</dbReference>